<gene>
    <name evidence="3" type="ORF">N7468_010508</name>
</gene>
<dbReference type="Proteomes" id="UP001150941">
    <property type="component" value="Unassembled WGS sequence"/>
</dbReference>
<organism evidence="3 4">
    <name type="scientific">Penicillium chermesinum</name>
    <dbReference type="NCBI Taxonomy" id="63820"/>
    <lineage>
        <taxon>Eukaryota</taxon>
        <taxon>Fungi</taxon>
        <taxon>Dikarya</taxon>
        <taxon>Ascomycota</taxon>
        <taxon>Pezizomycotina</taxon>
        <taxon>Eurotiomycetes</taxon>
        <taxon>Eurotiomycetidae</taxon>
        <taxon>Eurotiales</taxon>
        <taxon>Aspergillaceae</taxon>
        <taxon>Penicillium</taxon>
    </lineage>
</organism>
<proteinExistence type="predicted"/>
<dbReference type="GeneID" id="83207107"/>
<keyword evidence="2" id="KW-0472">Membrane</keyword>
<feature type="compositionally biased region" description="Basic and acidic residues" evidence="1">
    <location>
        <begin position="230"/>
        <end position="239"/>
    </location>
</feature>
<feature type="transmembrane region" description="Helical" evidence="2">
    <location>
        <begin position="120"/>
        <end position="141"/>
    </location>
</feature>
<dbReference type="EMBL" id="JAPQKS010000009">
    <property type="protein sequence ID" value="KAJ5214829.1"/>
    <property type="molecule type" value="Genomic_DNA"/>
</dbReference>
<feature type="compositionally biased region" description="Acidic residues" evidence="1">
    <location>
        <begin position="177"/>
        <end position="187"/>
    </location>
</feature>
<accession>A0A9W9N7R9</accession>
<dbReference type="Pfam" id="PF12400">
    <property type="entry name" value="STIMATE"/>
    <property type="match status" value="1"/>
</dbReference>
<reference evidence="3" key="1">
    <citation type="submission" date="2022-11" db="EMBL/GenBank/DDBJ databases">
        <authorList>
            <person name="Petersen C."/>
        </authorList>
    </citation>
    <scope>NUCLEOTIDE SEQUENCE</scope>
    <source>
        <strain evidence="3">IBT 19713</strain>
    </source>
</reference>
<keyword evidence="2" id="KW-0812">Transmembrane</keyword>
<keyword evidence="4" id="KW-1185">Reference proteome</keyword>
<protein>
    <recommendedName>
        <fullName evidence="5">Vacuolar membrane protein</fullName>
    </recommendedName>
</protein>
<name>A0A9W9N7R9_9EURO</name>
<feature type="transmembrane region" description="Helical" evidence="2">
    <location>
        <begin position="22"/>
        <end position="45"/>
    </location>
</feature>
<evidence type="ECO:0000313" key="3">
    <source>
        <dbReference type="EMBL" id="KAJ5214829.1"/>
    </source>
</evidence>
<evidence type="ECO:0008006" key="5">
    <source>
        <dbReference type="Google" id="ProtNLM"/>
    </source>
</evidence>
<dbReference type="PANTHER" id="PTHR31735">
    <property type="entry name" value="VACUOLAR MEMBRANE PROTEIN YPL162C"/>
    <property type="match status" value="1"/>
</dbReference>
<dbReference type="PANTHER" id="PTHR31735:SF1">
    <property type="entry name" value="VACUOLAR MEMBRANE PROTEIN YPL162C"/>
    <property type="match status" value="1"/>
</dbReference>
<comment type="caution">
    <text evidence="3">The sequence shown here is derived from an EMBL/GenBank/DDBJ whole genome shotgun (WGS) entry which is preliminary data.</text>
</comment>
<dbReference type="OrthoDB" id="431202at2759"/>
<evidence type="ECO:0000313" key="4">
    <source>
        <dbReference type="Proteomes" id="UP001150941"/>
    </source>
</evidence>
<reference evidence="3" key="2">
    <citation type="journal article" date="2023" name="IMA Fungus">
        <title>Comparative genomic study of the Penicillium genus elucidates a diverse pangenome and 15 lateral gene transfer events.</title>
        <authorList>
            <person name="Petersen C."/>
            <person name="Sorensen T."/>
            <person name="Nielsen M.R."/>
            <person name="Sondergaard T.E."/>
            <person name="Sorensen J.L."/>
            <person name="Fitzpatrick D.A."/>
            <person name="Frisvad J.C."/>
            <person name="Nielsen K.L."/>
        </authorList>
    </citation>
    <scope>NUCLEOTIDE SEQUENCE</scope>
    <source>
        <strain evidence="3">IBT 19713</strain>
    </source>
</reference>
<dbReference type="RefSeq" id="XP_058325326.1">
    <property type="nucleotide sequence ID" value="XM_058479803.1"/>
</dbReference>
<sequence>MSMISAGELEIHREFKPNPCSFYLLNIGIDTTLGIPILIIALRILNFFASYTPLANPPESIESGNYGQPPRASWWLKQSFIYFLGLLNMKVCVFFLIQFLPFIVKIGDWALRWTEGNTALQITFTMLLFPVIMNAIQYYIIDIFIKKPLSHELYTEERGNATSDEDLHRQGLLAGMDEDDASDDDIAADPRKTASTDTKAAIAESEQALAEDTPVPPYEPPGSSSSGDDQDNKHSRPVG</sequence>
<dbReference type="InterPro" id="IPR022127">
    <property type="entry name" value="STIMATE/YPL162C"/>
</dbReference>
<evidence type="ECO:0000256" key="1">
    <source>
        <dbReference type="SAM" id="MobiDB-lite"/>
    </source>
</evidence>
<feature type="region of interest" description="Disordered" evidence="1">
    <location>
        <begin position="177"/>
        <end position="239"/>
    </location>
</feature>
<evidence type="ECO:0000256" key="2">
    <source>
        <dbReference type="SAM" id="Phobius"/>
    </source>
</evidence>
<keyword evidence="2" id="KW-1133">Transmembrane helix</keyword>
<feature type="transmembrane region" description="Helical" evidence="2">
    <location>
        <begin position="80"/>
        <end position="100"/>
    </location>
</feature>
<dbReference type="GO" id="GO:0016020">
    <property type="term" value="C:membrane"/>
    <property type="evidence" value="ECO:0007669"/>
    <property type="project" value="TreeGrafter"/>
</dbReference>
<dbReference type="AlphaFoldDB" id="A0A9W9N7R9"/>